<dbReference type="EMBL" id="JAHHUM010001196">
    <property type="protein sequence ID" value="KAK5613661.1"/>
    <property type="molecule type" value="Genomic_DNA"/>
</dbReference>
<reference evidence="2 3" key="1">
    <citation type="submission" date="2021-06" db="EMBL/GenBank/DDBJ databases">
        <authorList>
            <person name="Palmer J.M."/>
        </authorList>
    </citation>
    <scope>NUCLEOTIDE SEQUENCE [LARGE SCALE GENOMIC DNA]</scope>
    <source>
        <strain evidence="2 3">MEX-2019</strain>
        <tissue evidence="2">Muscle</tissue>
    </source>
</reference>
<dbReference type="Proteomes" id="UP001311232">
    <property type="component" value="Unassembled WGS sequence"/>
</dbReference>
<gene>
    <name evidence="2" type="ORF">CRENBAI_018053</name>
</gene>
<protein>
    <submittedName>
        <fullName evidence="2">Uncharacterized protein</fullName>
    </submittedName>
</protein>
<sequence length="126" mass="13858">MFCVTGVLEPDLAVSFERLGLLSSERKSFLPHEQRLKPPFAPVDLTGWQLPLYLESSSSNPVHPPTHTSFNHSKLWTFKLPGKPELTITESTGKQSSGFFSTSPSGGSSPFPIHDPGSCSLFLLYH</sequence>
<evidence type="ECO:0000313" key="2">
    <source>
        <dbReference type="EMBL" id="KAK5613661.1"/>
    </source>
</evidence>
<organism evidence="2 3">
    <name type="scientific">Crenichthys baileyi</name>
    <name type="common">White River springfish</name>
    <dbReference type="NCBI Taxonomy" id="28760"/>
    <lineage>
        <taxon>Eukaryota</taxon>
        <taxon>Metazoa</taxon>
        <taxon>Chordata</taxon>
        <taxon>Craniata</taxon>
        <taxon>Vertebrata</taxon>
        <taxon>Euteleostomi</taxon>
        <taxon>Actinopterygii</taxon>
        <taxon>Neopterygii</taxon>
        <taxon>Teleostei</taxon>
        <taxon>Neoteleostei</taxon>
        <taxon>Acanthomorphata</taxon>
        <taxon>Ovalentaria</taxon>
        <taxon>Atherinomorphae</taxon>
        <taxon>Cyprinodontiformes</taxon>
        <taxon>Goodeidae</taxon>
        <taxon>Crenichthys</taxon>
    </lineage>
</organism>
<accession>A0AAV9RX94</accession>
<evidence type="ECO:0000256" key="1">
    <source>
        <dbReference type="SAM" id="MobiDB-lite"/>
    </source>
</evidence>
<feature type="compositionally biased region" description="Low complexity" evidence="1">
    <location>
        <begin position="96"/>
        <end position="112"/>
    </location>
</feature>
<feature type="region of interest" description="Disordered" evidence="1">
    <location>
        <begin position="86"/>
        <end position="112"/>
    </location>
</feature>
<dbReference type="AlphaFoldDB" id="A0AAV9RX94"/>
<proteinExistence type="predicted"/>
<name>A0AAV9RX94_9TELE</name>
<keyword evidence="3" id="KW-1185">Reference proteome</keyword>
<evidence type="ECO:0000313" key="3">
    <source>
        <dbReference type="Proteomes" id="UP001311232"/>
    </source>
</evidence>
<comment type="caution">
    <text evidence="2">The sequence shown here is derived from an EMBL/GenBank/DDBJ whole genome shotgun (WGS) entry which is preliminary data.</text>
</comment>